<comment type="caution">
    <text evidence="1">The sequence shown here is derived from an EMBL/GenBank/DDBJ whole genome shotgun (WGS) entry which is preliminary data.</text>
</comment>
<gene>
    <name evidence="1" type="ORF">NIES3807_37640</name>
</gene>
<evidence type="ECO:0000313" key="1">
    <source>
        <dbReference type="EMBL" id="GCL60579.1"/>
    </source>
</evidence>
<name>A0AAD3GB43_MICAE</name>
<proteinExistence type="predicted"/>
<sequence length="81" mass="9105">MKTQGFEARFSQNLAPVSGEKPQNLYLAYISHLFSKPYLLAVSLTAMFNQQDNNLRLTIINCIDNPIVSNAEAILLDKFSL</sequence>
<organism evidence="1 2">
    <name type="scientific">Microcystis aeruginosa NIES-3807</name>
    <dbReference type="NCBI Taxonomy" id="2517785"/>
    <lineage>
        <taxon>Bacteria</taxon>
        <taxon>Bacillati</taxon>
        <taxon>Cyanobacteriota</taxon>
        <taxon>Cyanophyceae</taxon>
        <taxon>Oscillatoriophycideae</taxon>
        <taxon>Chroococcales</taxon>
        <taxon>Microcystaceae</taxon>
        <taxon>Microcystis</taxon>
    </lineage>
</organism>
<accession>A0AAD3GB43</accession>
<dbReference type="Proteomes" id="UP000441080">
    <property type="component" value="Unassembled WGS sequence"/>
</dbReference>
<reference evidence="1 2" key="1">
    <citation type="submission" date="2019-02" db="EMBL/GenBank/DDBJ databases">
        <title>Draft genome sequence of Arthrospira platensis NIES-3807.</title>
        <authorList>
            <person name="Yamaguchi H."/>
            <person name="Suzuki S."/>
            <person name="Kawachi M."/>
        </authorList>
    </citation>
    <scope>NUCLEOTIDE SEQUENCE [LARGE SCALE GENOMIC DNA]</scope>
    <source>
        <strain evidence="1 2">NIES-3807</strain>
    </source>
</reference>
<protein>
    <submittedName>
        <fullName evidence="1">Uncharacterized protein</fullName>
    </submittedName>
</protein>
<dbReference type="EMBL" id="BJCK01000092">
    <property type="protein sequence ID" value="GCL60579.1"/>
    <property type="molecule type" value="Genomic_DNA"/>
</dbReference>
<dbReference type="AlphaFoldDB" id="A0AAD3GB43"/>
<evidence type="ECO:0000313" key="2">
    <source>
        <dbReference type="Proteomes" id="UP000441080"/>
    </source>
</evidence>